<dbReference type="RefSeq" id="WP_008045476.1">
    <property type="nucleotide sequence ID" value="NZ_CH724152.1"/>
</dbReference>
<evidence type="ECO:0000313" key="1">
    <source>
        <dbReference type="EMBL" id="EAR08054.1"/>
    </source>
</evidence>
<dbReference type="OrthoDB" id="6197927at2"/>
<dbReference type="AlphaFoldDB" id="A4BIH5"/>
<name>A4BIH5_9GAMM</name>
<protein>
    <submittedName>
        <fullName evidence="1">Uncharacterized protein</fullName>
    </submittedName>
</protein>
<dbReference type="Proteomes" id="UP000005953">
    <property type="component" value="Unassembled WGS sequence"/>
</dbReference>
<proteinExistence type="predicted"/>
<evidence type="ECO:0000313" key="2">
    <source>
        <dbReference type="Proteomes" id="UP000005953"/>
    </source>
</evidence>
<organism evidence="1 2">
    <name type="scientific">Reinekea blandensis MED297</name>
    <dbReference type="NCBI Taxonomy" id="314283"/>
    <lineage>
        <taxon>Bacteria</taxon>
        <taxon>Pseudomonadati</taxon>
        <taxon>Pseudomonadota</taxon>
        <taxon>Gammaproteobacteria</taxon>
        <taxon>Oceanospirillales</taxon>
        <taxon>Saccharospirillaceae</taxon>
        <taxon>Reinekea</taxon>
    </lineage>
</organism>
<comment type="caution">
    <text evidence="1">The sequence shown here is derived from an EMBL/GenBank/DDBJ whole genome shotgun (WGS) entry which is preliminary data.</text>
</comment>
<accession>A4BIH5</accession>
<sequence>MTQAINTVFKFVSENPGYRASLGVIASSLASKTVLAWGAVNESSEDIWVPELNNIRHSWPDATWTPMTQQQASLFDEAYQRAQTPRQDWLLSL</sequence>
<reference evidence="1 2" key="1">
    <citation type="submission" date="2006-02" db="EMBL/GenBank/DDBJ databases">
        <authorList>
            <person name="Pinhassi J."/>
            <person name="Pedros-Alio C."/>
            <person name="Ferriera S."/>
            <person name="Johnson J."/>
            <person name="Kravitz S."/>
            <person name="Halpern A."/>
            <person name="Remington K."/>
            <person name="Beeson K."/>
            <person name="Tran B."/>
            <person name="Rogers Y.-H."/>
            <person name="Friedman R."/>
            <person name="Venter J.C."/>
        </authorList>
    </citation>
    <scope>NUCLEOTIDE SEQUENCE [LARGE SCALE GENOMIC DNA]</scope>
    <source>
        <strain evidence="1 2">MED297</strain>
    </source>
</reference>
<keyword evidence="2" id="KW-1185">Reference proteome</keyword>
<gene>
    <name evidence="1" type="ORF">MED297_07421</name>
</gene>
<dbReference type="HOGENOM" id="CLU_2397498_0_0_6"/>
<dbReference type="EMBL" id="AAOE01000026">
    <property type="protein sequence ID" value="EAR08054.1"/>
    <property type="molecule type" value="Genomic_DNA"/>
</dbReference>